<evidence type="ECO:0008006" key="4">
    <source>
        <dbReference type="Google" id="ProtNLM"/>
    </source>
</evidence>
<evidence type="ECO:0000313" key="3">
    <source>
        <dbReference type="EMBL" id="GEU41916.1"/>
    </source>
</evidence>
<accession>A0A6L2JY28</accession>
<name>A0A6L2JY28_TANCI</name>
<feature type="region of interest" description="Disordered" evidence="2">
    <location>
        <begin position="820"/>
        <end position="841"/>
    </location>
</feature>
<protein>
    <recommendedName>
        <fullName evidence="4">Integrase, catalytic region, zinc finger, CCHC-type, peptidase aspartic, catalytic</fullName>
    </recommendedName>
</protein>
<feature type="region of interest" description="Disordered" evidence="2">
    <location>
        <begin position="345"/>
        <end position="391"/>
    </location>
</feature>
<dbReference type="EMBL" id="BKCJ010001500">
    <property type="protein sequence ID" value="GEU41916.1"/>
    <property type="molecule type" value="Genomic_DNA"/>
</dbReference>
<keyword evidence="1" id="KW-0175">Coiled coil</keyword>
<proteinExistence type="predicted"/>
<evidence type="ECO:0000256" key="1">
    <source>
        <dbReference type="SAM" id="Coils"/>
    </source>
</evidence>
<feature type="compositionally biased region" description="Low complexity" evidence="2">
    <location>
        <begin position="820"/>
        <end position="830"/>
    </location>
</feature>
<comment type="caution">
    <text evidence="3">The sequence shown here is derived from an EMBL/GenBank/DDBJ whole genome shotgun (WGS) entry which is preliminary data.</text>
</comment>
<gene>
    <name evidence="3" type="ORF">Tci_013894</name>
</gene>
<feature type="coiled-coil region" evidence="1">
    <location>
        <begin position="698"/>
        <end position="725"/>
    </location>
</feature>
<feature type="region of interest" description="Disordered" evidence="2">
    <location>
        <begin position="740"/>
        <end position="771"/>
    </location>
</feature>
<feature type="compositionally biased region" description="Low complexity" evidence="2">
    <location>
        <begin position="28"/>
        <end position="47"/>
    </location>
</feature>
<feature type="coiled-coil region" evidence="1">
    <location>
        <begin position="1279"/>
        <end position="1313"/>
    </location>
</feature>
<feature type="region of interest" description="Disordered" evidence="2">
    <location>
        <begin position="28"/>
        <end position="53"/>
    </location>
</feature>
<organism evidence="3">
    <name type="scientific">Tanacetum cinerariifolium</name>
    <name type="common">Dalmatian daisy</name>
    <name type="synonym">Chrysanthemum cinerariifolium</name>
    <dbReference type="NCBI Taxonomy" id="118510"/>
    <lineage>
        <taxon>Eukaryota</taxon>
        <taxon>Viridiplantae</taxon>
        <taxon>Streptophyta</taxon>
        <taxon>Embryophyta</taxon>
        <taxon>Tracheophyta</taxon>
        <taxon>Spermatophyta</taxon>
        <taxon>Magnoliopsida</taxon>
        <taxon>eudicotyledons</taxon>
        <taxon>Gunneridae</taxon>
        <taxon>Pentapetalae</taxon>
        <taxon>asterids</taxon>
        <taxon>campanulids</taxon>
        <taxon>Asterales</taxon>
        <taxon>Asteraceae</taxon>
        <taxon>Asteroideae</taxon>
        <taxon>Anthemideae</taxon>
        <taxon>Anthemidinae</taxon>
        <taxon>Tanacetum</taxon>
    </lineage>
</organism>
<sequence length="1522" mass="174359">MQNLGDISNPTTALDMALEFMSKEFQLNNTTPTNNNQRSSSNPSNMPIAQPGMNMDQDRHMLMVKDNIVENMNGLSVVSENANQYGNENVETSSAEVKPRKRDAAYLQQQLQITQEEEAAIQSTQKEFKFMAAADAYEETERVKANCILENNLQQASTSGTQSDKAPVYDTDGLAGVHLFENCYDNNIFNMFTQEEQYPKLLEPILEPHQVPQNDSNVIFEVSSVEQEFLKEAAKFVRDFKSLAKEADKSIAKQKALELEIERLLRAVVSQDIIFPKVGETHALLKPVTSNSVPTLTESKVVKNNNVISPGIFRINPFKAFRVDNFVPNKPVKASVRKKPITVSQPSVITKNDENSKTNGFSPKDVKSTTKARRPQPKNNPKSDKVPFKSKSSCLSNNLEKIEENNRNSVLRIKNICHLHEEYNNMIPSACTPVLPRPKSYKAVKVRYIHSIIQPELEDLPRNIPLDRVEVLGMIKKRSKSENYEIVPTEMALVLEQTQQGTSHEVSKHCVLSSEDLAFCLQKILHFVFRRSCVLSSEDLVFCLQRSCVLLWKHCVLSLKILRFVSVALRFVRNNLLRFVQIAFCPRPFIAGPYKATTILVQAVAATDDSLAIPEHTTVETLMNMSPKNKAHFQAEKESIHLILTGIEDEIYSSVDACQTAQEIETMESYYTRFYKLPEWSRFVTIVKQQHKLNEVSYHKLFDILKQYQKEVNELRAKRLARNTNPLALVATAQANQDPYYQTSKSHKSHAPSSKPSIPTRSHTTTRYKGKEIAKPITPLSEIAFKEDNDPEQAQRDKDMQKNLALIAKYFKKIYKPTNNNLRTSSNSRNKNVDTTPWENVGSPVVQQSGIQYFNYMDEEIDEKELEAHYSYMAKIQEVPTADSGTDYEPLEQVQIKARYNMFANDLQHSKQSESVSNTCLVETNDSKVIPDSPDMCNDDIQNEPNDVESNDERVVLANLIANLKLDVDENKKIQKQLKKANTTLAQELKECKTILAETSNALRESISVWDSCLVALQNKQTEFEKYKAFNDHTIDYDKLKCKLNETLRQLAQKDIEIKQGLKSKAYEISVVKEKHDELIKQSLLTKSHYEGLIKQKTKVIIDLKHREEHDIDKMLSMEKQLKFLNEVVYKRSQSIQTIHMMAPKVPTYNGRPTFANPIYLKQAQSKIPCLYALPYDQSTHANSLIPDAEETLALKRESRSKLNKDLVRPYDYTTLNSLYENFKPPKQEFEIQLAHANEIRKKMWYQFRAPTAQDIEILIQTCLMPIAIKTQNDSFLFVHELKQEMHADLKDVESLEKEIDELEPDKAEFSNMYDMILQECVSKDVMCSYILSLSDLDALDELQCLYLHKVKECDYLAQKLSKQTESVSKEVKHDTVWNEKASNVFRKEREQYIKIQDLNAKLQDKNIAISELKKLSEKGKGKFEDTKFDKPSVVRQPNAQRIPKPSVLGFITSKASITISSHLVNFVMRIQRLLSGNLHVLLEIFKAFSSQLRLHQSAFKEGCRDWPTKVEIYQGSTMFFL</sequence>
<evidence type="ECO:0000256" key="2">
    <source>
        <dbReference type="SAM" id="MobiDB-lite"/>
    </source>
</evidence>
<reference evidence="3" key="1">
    <citation type="journal article" date="2019" name="Sci. Rep.">
        <title>Draft genome of Tanacetum cinerariifolium, the natural source of mosquito coil.</title>
        <authorList>
            <person name="Yamashiro T."/>
            <person name="Shiraishi A."/>
            <person name="Satake H."/>
            <person name="Nakayama K."/>
        </authorList>
    </citation>
    <scope>NUCLEOTIDE SEQUENCE</scope>
</reference>